<dbReference type="Proteomes" id="UP000266188">
    <property type="component" value="Unassembled WGS sequence"/>
</dbReference>
<organism evidence="2 3">
    <name type="scientific">Aspergillus sclerotialis</name>
    <dbReference type="NCBI Taxonomy" id="2070753"/>
    <lineage>
        <taxon>Eukaryota</taxon>
        <taxon>Fungi</taxon>
        <taxon>Dikarya</taxon>
        <taxon>Ascomycota</taxon>
        <taxon>Pezizomycotina</taxon>
        <taxon>Eurotiomycetes</taxon>
        <taxon>Eurotiomycetidae</taxon>
        <taxon>Eurotiales</taxon>
        <taxon>Aspergillaceae</taxon>
        <taxon>Aspergillus</taxon>
        <taxon>Aspergillus subgen. Polypaecilum</taxon>
    </lineage>
</organism>
<evidence type="ECO:0000313" key="2">
    <source>
        <dbReference type="EMBL" id="RJE23126.1"/>
    </source>
</evidence>
<feature type="region of interest" description="Disordered" evidence="1">
    <location>
        <begin position="1"/>
        <end position="20"/>
    </location>
</feature>
<keyword evidence="3" id="KW-1185">Reference proteome</keyword>
<dbReference type="EMBL" id="MVGC01000134">
    <property type="protein sequence ID" value="RJE23126.1"/>
    <property type="molecule type" value="Genomic_DNA"/>
</dbReference>
<accession>A0A3A2ZJA6</accession>
<comment type="caution">
    <text evidence="2">The sequence shown here is derived from an EMBL/GenBank/DDBJ whole genome shotgun (WGS) entry which is preliminary data.</text>
</comment>
<proteinExistence type="predicted"/>
<protein>
    <submittedName>
        <fullName evidence="2">Uncharacterized protein</fullName>
    </submittedName>
</protein>
<dbReference type="AlphaFoldDB" id="A0A3A2ZJA6"/>
<evidence type="ECO:0000313" key="3">
    <source>
        <dbReference type="Proteomes" id="UP000266188"/>
    </source>
</evidence>
<reference evidence="3" key="1">
    <citation type="submission" date="2017-02" db="EMBL/GenBank/DDBJ databases">
        <authorList>
            <person name="Tafer H."/>
            <person name="Lopandic K."/>
        </authorList>
    </citation>
    <scope>NUCLEOTIDE SEQUENCE [LARGE SCALE GENOMIC DNA]</scope>
    <source>
        <strain evidence="3">CBS 366.77</strain>
    </source>
</reference>
<evidence type="ECO:0000256" key="1">
    <source>
        <dbReference type="SAM" id="MobiDB-lite"/>
    </source>
</evidence>
<name>A0A3A2ZJA6_9EURO</name>
<gene>
    <name evidence="2" type="ORF">PHISCL_04527</name>
</gene>
<sequence>MTYKSNFEPYVSRSRSSDSRDDVFYHESLDPVRSLYPFLSTPKQPSETNYFIGYNHYYWAEAYSSHPVEESQRSSLRRVSG</sequence>